<feature type="compositionally biased region" description="Low complexity" evidence="1">
    <location>
        <begin position="216"/>
        <end position="230"/>
    </location>
</feature>
<feature type="compositionally biased region" description="Polar residues" evidence="1">
    <location>
        <begin position="661"/>
        <end position="674"/>
    </location>
</feature>
<organism evidence="2 3">
    <name type="scientific">Anopheles culicifacies</name>
    <dbReference type="NCBI Taxonomy" id="139723"/>
    <lineage>
        <taxon>Eukaryota</taxon>
        <taxon>Metazoa</taxon>
        <taxon>Ecdysozoa</taxon>
        <taxon>Arthropoda</taxon>
        <taxon>Hexapoda</taxon>
        <taxon>Insecta</taxon>
        <taxon>Pterygota</taxon>
        <taxon>Neoptera</taxon>
        <taxon>Endopterygota</taxon>
        <taxon>Diptera</taxon>
        <taxon>Nematocera</taxon>
        <taxon>Culicoidea</taxon>
        <taxon>Culicidae</taxon>
        <taxon>Anophelinae</taxon>
        <taxon>Anopheles</taxon>
        <taxon>culicifacies species complex</taxon>
    </lineage>
</organism>
<feature type="compositionally biased region" description="Pro residues" evidence="1">
    <location>
        <begin position="745"/>
        <end position="754"/>
    </location>
</feature>
<feature type="compositionally biased region" description="Pro residues" evidence="1">
    <location>
        <begin position="529"/>
        <end position="543"/>
    </location>
</feature>
<sequence>MTAVPTQTRSMIWVSTSNARGCSYTPEYYINIRTGTHYFPKGTTLPGALHGRTTAGFDRAGSAIQPNAAAGSNHHENGSKFKCALNRIEEKHVEFCVDGEMHVAGPRATAPASAAPNLSSFKPASGATVRAGGNETGALSQLQQPSAAAVAPQSNSQPPNAVAMSPIMQKNLGMQHYRSIESPSPRQRCRIRTNPWLTTADGALASANCIKRTEQDSGSTSSGIKSSSGTDDNKNDNNKTNALSDTDSSSSTEKIVNKRPFTPKSLKKMSGDFSRLDSKSAPITHGSNQDSDEDATLNEMMGKFDESYHYEKETDILSDSDPTDCPTDIDTGQDAGDECDTDDLLDLDFIDTGSVQEVPDKETYRHTASCSIHHFPERRASCKQQRSQRSKRTNECGGGSKRRKKLVRTRKKTSDQTSALSMGDGTGVVSRGCRSLGGTPVSLRRNQADQELRTPTRGSPLTNRCNSLTFTEVHSLHSRILAISESEKALLKADLEADVKYKQLIHEAESILFSMKSNSSICIKDLANVPPPLPPREPQPPAVPSLAKETSTSTATSTSISSPRRVCNPPANKRVEMLRNCEADLRRELAKTCSQKCTDGMGNPAELNPAEGVIVNKRLEVLRYETSCSLSAPNSPKNTRVLLPRKTHVTNFMHHQARASEANQANDLKQSANGSPPPPPPRRLMSKSPTIMRRRFRSQSPHLNIESDSDSDEVSRNLDCKANGKLHNRANHNNKENLTNHPQPVCFPQPPPPKNIAGKQLNNFRHTIHGPAVTNGDGDGANGYDCSTTTGTSGTGMHKSPLISFRSVDIGSPVTDDSYCPQSEPLKRKIYTCSAAFEKIQRSLHHDPDAKQQLIIDALAEIKRSLEDQSVELHELNNTEN</sequence>
<feature type="compositionally biased region" description="Low complexity" evidence="1">
    <location>
        <begin position="550"/>
        <end position="562"/>
    </location>
</feature>
<dbReference type="VEuPathDB" id="VectorBase:ACUA016288"/>
<protein>
    <submittedName>
        <fullName evidence="2">Uncharacterized protein</fullName>
    </submittedName>
</protein>
<proteinExistence type="predicted"/>
<name>A0A182MEG7_9DIPT</name>
<dbReference type="Proteomes" id="UP000075883">
    <property type="component" value="Unassembled WGS sequence"/>
</dbReference>
<reference evidence="2" key="2">
    <citation type="submission" date="2020-05" db="UniProtKB">
        <authorList>
            <consortium name="EnsemblMetazoa"/>
        </authorList>
    </citation>
    <scope>IDENTIFICATION</scope>
    <source>
        <strain evidence="2">A-37</strain>
    </source>
</reference>
<feature type="compositionally biased region" description="Polar residues" evidence="1">
    <location>
        <begin position="242"/>
        <end position="254"/>
    </location>
</feature>
<feature type="compositionally biased region" description="Basic residues" evidence="1">
    <location>
        <begin position="400"/>
        <end position="411"/>
    </location>
</feature>
<dbReference type="AlphaFoldDB" id="A0A182MEG7"/>
<evidence type="ECO:0000256" key="1">
    <source>
        <dbReference type="SAM" id="MobiDB-lite"/>
    </source>
</evidence>
<feature type="region of interest" description="Disordered" evidence="1">
    <location>
        <begin position="212"/>
        <end position="294"/>
    </location>
</feature>
<feature type="region of interest" description="Disordered" evidence="1">
    <location>
        <begin position="315"/>
        <end position="337"/>
    </location>
</feature>
<dbReference type="EMBL" id="AXCM01009585">
    <property type="status" value="NOT_ANNOTATED_CDS"/>
    <property type="molecule type" value="Genomic_DNA"/>
</dbReference>
<feature type="region of interest" description="Disordered" evidence="1">
    <location>
        <begin position="378"/>
        <end position="442"/>
    </location>
</feature>
<evidence type="ECO:0000313" key="2">
    <source>
        <dbReference type="EnsemblMetazoa" id="ACUA016288-PA"/>
    </source>
</evidence>
<feature type="region of interest" description="Disordered" evidence="1">
    <location>
        <begin position="529"/>
        <end position="569"/>
    </location>
</feature>
<feature type="region of interest" description="Disordered" evidence="1">
    <location>
        <begin position="138"/>
        <end position="162"/>
    </location>
</feature>
<evidence type="ECO:0000313" key="3">
    <source>
        <dbReference type="Proteomes" id="UP000075883"/>
    </source>
</evidence>
<feature type="compositionally biased region" description="Low complexity" evidence="1">
    <location>
        <begin position="138"/>
        <end position="159"/>
    </location>
</feature>
<keyword evidence="3" id="KW-1185">Reference proteome</keyword>
<dbReference type="EMBL" id="AXCM01009584">
    <property type="status" value="NOT_ANNOTATED_CDS"/>
    <property type="molecule type" value="Genomic_DNA"/>
</dbReference>
<accession>A0A182MEG7</accession>
<reference evidence="3" key="1">
    <citation type="submission" date="2013-09" db="EMBL/GenBank/DDBJ databases">
        <title>The Genome Sequence of Anopheles culicifacies species A.</title>
        <authorList>
            <consortium name="The Broad Institute Genomics Platform"/>
            <person name="Neafsey D.E."/>
            <person name="Besansky N."/>
            <person name="Howell P."/>
            <person name="Walton C."/>
            <person name="Young S.K."/>
            <person name="Zeng Q."/>
            <person name="Gargeya S."/>
            <person name="Fitzgerald M."/>
            <person name="Haas B."/>
            <person name="Abouelleil A."/>
            <person name="Allen A.W."/>
            <person name="Alvarado L."/>
            <person name="Arachchi H.M."/>
            <person name="Berlin A.M."/>
            <person name="Chapman S.B."/>
            <person name="Gainer-Dewar J."/>
            <person name="Goldberg J."/>
            <person name="Griggs A."/>
            <person name="Gujja S."/>
            <person name="Hansen M."/>
            <person name="Howarth C."/>
            <person name="Imamovic A."/>
            <person name="Ireland A."/>
            <person name="Larimer J."/>
            <person name="McCowan C."/>
            <person name="Murphy C."/>
            <person name="Pearson M."/>
            <person name="Poon T.W."/>
            <person name="Priest M."/>
            <person name="Roberts A."/>
            <person name="Saif S."/>
            <person name="Shea T."/>
            <person name="Sisk P."/>
            <person name="Sykes S."/>
            <person name="Wortman J."/>
            <person name="Nusbaum C."/>
            <person name="Birren B."/>
        </authorList>
    </citation>
    <scope>NUCLEOTIDE SEQUENCE [LARGE SCALE GENOMIC DNA]</scope>
    <source>
        <strain evidence="3">A-37</strain>
    </source>
</reference>
<feature type="region of interest" description="Disordered" evidence="1">
    <location>
        <begin position="660"/>
        <end position="755"/>
    </location>
</feature>
<dbReference type="EnsemblMetazoa" id="ACUA016288-RA">
    <property type="protein sequence ID" value="ACUA016288-PA"/>
    <property type="gene ID" value="ACUA016288"/>
</dbReference>